<keyword evidence="1" id="KW-0472">Membrane</keyword>
<evidence type="ECO:0000256" key="1">
    <source>
        <dbReference type="SAM" id="Phobius"/>
    </source>
</evidence>
<reference evidence="2 3" key="1">
    <citation type="submission" date="2017-04" db="EMBL/GenBank/DDBJ databases">
        <title>Genome Sequence of Marinobacter salarius strain SMR5 Isolated from a culture of the Diatom Skeletonema marinoi.</title>
        <authorList>
            <person name="Topel M."/>
            <person name="Pinder M.I.M."/>
            <person name="Johansson O.N."/>
            <person name="Kourtchenko O."/>
            <person name="Godhe A."/>
            <person name="Clarke A.K."/>
        </authorList>
    </citation>
    <scope>NUCLEOTIDE SEQUENCE [LARGE SCALE GENOMIC DNA]</scope>
    <source>
        <strain evidence="2 3">SMR5</strain>
        <plasmid evidence="3">Plasmid psmr5</plasmid>
    </source>
</reference>
<dbReference type="AlphaFoldDB" id="A0A1W6KG25"/>
<sequence length="110" mass="12008">MTIETVMQPNKSVKAIQMLGLFLLVSGFAFNFYATASIAQRWDWDLGIPFYQTIPIHANGALIGLFAAVIGAGILFTLSAKTRESRSLMLGLFSGLLIAGYLVFKFGPLF</sequence>
<evidence type="ECO:0000313" key="2">
    <source>
        <dbReference type="EMBL" id="ARM86363.1"/>
    </source>
</evidence>
<keyword evidence="1" id="KW-1133">Transmembrane helix</keyword>
<dbReference type="RefSeq" id="WP_085682305.1">
    <property type="nucleotide sequence ID" value="NZ_CP020932.1"/>
</dbReference>
<proteinExistence type="predicted"/>
<organism evidence="2 3">
    <name type="scientific">Marinobacter salarius</name>
    <dbReference type="NCBI Taxonomy" id="1420917"/>
    <lineage>
        <taxon>Bacteria</taxon>
        <taxon>Pseudomonadati</taxon>
        <taxon>Pseudomonadota</taxon>
        <taxon>Gammaproteobacteria</taxon>
        <taxon>Pseudomonadales</taxon>
        <taxon>Marinobacteraceae</taxon>
        <taxon>Marinobacter</taxon>
    </lineage>
</organism>
<name>A0A1W6KG25_9GAMM</name>
<dbReference type="Proteomes" id="UP000193100">
    <property type="component" value="Plasmid pSMR5"/>
</dbReference>
<evidence type="ECO:0000313" key="3">
    <source>
        <dbReference type="Proteomes" id="UP000193100"/>
    </source>
</evidence>
<protein>
    <submittedName>
        <fullName evidence="2">Uncharacterized protein</fullName>
    </submittedName>
</protein>
<gene>
    <name evidence="2" type="ORF">MARSALSMR5_04346</name>
</gene>
<feature type="transmembrane region" description="Helical" evidence="1">
    <location>
        <begin position="60"/>
        <end position="80"/>
    </location>
</feature>
<keyword evidence="2" id="KW-0614">Plasmid</keyword>
<accession>A0A1W6KG25</accession>
<geneLocation type="plasmid" evidence="3">
    <name>psmr5</name>
</geneLocation>
<dbReference type="EMBL" id="CP020932">
    <property type="protein sequence ID" value="ARM86363.1"/>
    <property type="molecule type" value="Genomic_DNA"/>
</dbReference>
<dbReference type="GeneID" id="77258230"/>
<feature type="transmembrane region" description="Helical" evidence="1">
    <location>
        <begin position="87"/>
        <end position="104"/>
    </location>
</feature>
<keyword evidence="1" id="KW-0812">Transmembrane</keyword>